<dbReference type="EMBL" id="FUKJ01000158">
    <property type="protein sequence ID" value="SJM91804.1"/>
    <property type="molecule type" value="Genomic_DNA"/>
</dbReference>
<keyword evidence="3 5" id="KW-0663">Pyridoxal phosphate</keyword>
<keyword evidence="8" id="KW-1185">Reference proteome</keyword>
<gene>
    <name evidence="7" type="ORF">CRENPOLYSF2_2400012</name>
</gene>
<feature type="modified residue" description="N6-(pyridoxal phosphate)lysine" evidence="5">
    <location>
        <position position="48"/>
    </location>
</feature>
<evidence type="ECO:0000256" key="3">
    <source>
        <dbReference type="ARBA" id="ARBA00022898"/>
    </source>
</evidence>
<sequence>MLPKLLSLEKTFKPSVLVQINNALLDQHQIQLWIKRDDLLHPVISGNKWRKLKYSLDHALSLGIDTVISMGGTYSNHLHALAYIGKVLGLKTIGIVRGEQPFVLTPTLRDVQDWGMTLKFVSRTEYRALRQYKDFDSFPDLKPRQYWLPEGGAQVLALKGVAELVHEINIPYDTLCVPCGTGATLAGIAGAVADNVSVLGFAALKNAEFLRADVTALLAQPRNNCYINLAYHFGGFAQTNASLNAFIEDFELQTKISLEPVYTGKMMYALYDLLQKGYFKPGHRIIAVHTGGLQGKRGISNEKGVRTGVDGR</sequence>
<evidence type="ECO:0000313" key="7">
    <source>
        <dbReference type="EMBL" id="SJM91804.1"/>
    </source>
</evidence>
<dbReference type="Proteomes" id="UP000195442">
    <property type="component" value="Unassembled WGS sequence"/>
</dbReference>
<dbReference type="EC" id="3.5.99.7" evidence="7"/>
<dbReference type="PANTHER" id="PTHR43780">
    <property type="entry name" value="1-AMINOCYCLOPROPANE-1-CARBOXYLATE DEAMINASE-RELATED"/>
    <property type="match status" value="1"/>
</dbReference>
<dbReference type="GO" id="GO:0008660">
    <property type="term" value="F:1-aminocyclopropane-1-carboxylate deaminase activity"/>
    <property type="evidence" value="ECO:0007669"/>
    <property type="project" value="UniProtKB-EC"/>
</dbReference>
<evidence type="ECO:0000256" key="4">
    <source>
        <dbReference type="PIRSR" id="PIRSR006278-1"/>
    </source>
</evidence>
<evidence type="ECO:0000259" key="6">
    <source>
        <dbReference type="Pfam" id="PF00291"/>
    </source>
</evidence>
<dbReference type="InterPro" id="IPR001926">
    <property type="entry name" value="TrpB-like_PALP"/>
</dbReference>
<evidence type="ECO:0000256" key="5">
    <source>
        <dbReference type="PIRSR" id="PIRSR006278-2"/>
    </source>
</evidence>
<dbReference type="OrthoDB" id="9801249at2"/>
<feature type="active site" description="Nucleophile" evidence="4">
    <location>
        <position position="75"/>
    </location>
</feature>
<feature type="domain" description="Tryptophan synthase beta chain-like PALP" evidence="6">
    <location>
        <begin position="24"/>
        <end position="291"/>
    </location>
</feature>
<name>A0A1R4H6E3_9GAMM</name>
<dbReference type="RefSeq" id="WP_087146695.1">
    <property type="nucleotide sequence ID" value="NZ_FUKJ01000158.1"/>
</dbReference>
<dbReference type="InterPro" id="IPR036052">
    <property type="entry name" value="TrpB-like_PALP_sf"/>
</dbReference>
<dbReference type="InterPro" id="IPR027278">
    <property type="entry name" value="ACCD_DCysDesulf"/>
</dbReference>
<evidence type="ECO:0000256" key="1">
    <source>
        <dbReference type="ARBA" id="ARBA00001933"/>
    </source>
</evidence>
<comment type="cofactor">
    <cofactor evidence="1">
        <name>pyridoxal 5'-phosphate</name>
        <dbReference type="ChEBI" id="CHEBI:597326"/>
    </cofactor>
</comment>
<evidence type="ECO:0000313" key="8">
    <source>
        <dbReference type="Proteomes" id="UP000195442"/>
    </source>
</evidence>
<evidence type="ECO:0000256" key="2">
    <source>
        <dbReference type="ARBA" id="ARBA00008639"/>
    </source>
</evidence>
<dbReference type="PANTHER" id="PTHR43780:SF2">
    <property type="entry name" value="1-AMINOCYCLOPROPANE-1-CARBOXYLATE DEAMINASE-RELATED"/>
    <property type="match status" value="1"/>
</dbReference>
<dbReference type="AlphaFoldDB" id="A0A1R4H6E3"/>
<dbReference type="Pfam" id="PF00291">
    <property type="entry name" value="PALP"/>
    <property type="match status" value="1"/>
</dbReference>
<comment type="similarity">
    <text evidence="2">Belongs to the ACC deaminase/D-cysteine desulfhydrase family.</text>
</comment>
<keyword evidence="7" id="KW-0378">Hydrolase</keyword>
<dbReference type="GO" id="GO:0019148">
    <property type="term" value="F:D-cysteine desulfhydrase activity"/>
    <property type="evidence" value="ECO:0007669"/>
    <property type="project" value="TreeGrafter"/>
</dbReference>
<dbReference type="SUPFAM" id="SSF53686">
    <property type="entry name" value="Tryptophan synthase beta subunit-like PLP-dependent enzymes"/>
    <property type="match status" value="1"/>
</dbReference>
<dbReference type="PIRSF" id="PIRSF006278">
    <property type="entry name" value="ACCD_DCysDesulf"/>
    <property type="match status" value="1"/>
</dbReference>
<reference evidence="8" key="1">
    <citation type="submission" date="2017-02" db="EMBL/GenBank/DDBJ databases">
        <authorList>
            <person name="Daims H."/>
        </authorList>
    </citation>
    <scope>NUCLEOTIDE SEQUENCE [LARGE SCALE GENOMIC DNA]</scope>
</reference>
<proteinExistence type="inferred from homology"/>
<organism evidence="7 8">
    <name type="scientific">Crenothrix polyspora</name>
    <dbReference type="NCBI Taxonomy" id="360316"/>
    <lineage>
        <taxon>Bacteria</taxon>
        <taxon>Pseudomonadati</taxon>
        <taxon>Pseudomonadota</taxon>
        <taxon>Gammaproteobacteria</taxon>
        <taxon>Methylococcales</taxon>
        <taxon>Crenotrichaceae</taxon>
        <taxon>Crenothrix</taxon>
    </lineage>
</organism>
<protein>
    <submittedName>
        <fullName evidence="7">1-aminocyclopropane-1-carboxylate deaminase</fullName>
        <ecNumber evidence="7">3.5.99.7</ecNumber>
    </submittedName>
</protein>
<dbReference type="Gene3D" id="3.40.50.1100">
    <property type="match status" value="2"/>
</dbReference>
<accession>A0A1R4H6E3</accession>